<feature type="coiled-coil region" evidence="1">
    <location>
        <begin position="165"/>
        <end position="192"/>
    </location>
</feature>
<dbReference type="KEGG" id="pgri:PgNI_10973"/>
<dbReference type="GO" id="GO:0004623">
    <property type="term" value="F:phospholipase A2 activity"/>
    <property type="evidence" value="ECO:0007669"/>
    <property type="project" value="InterPro"/>
</dbReference>
<accession>A0A6P8AYV9</accession>
<reference evidence="4" key="3">
    <citation type="submission" date="2025-08" db="UniProtKB">
        <authorList>
            <consortium name="RefSeq"/>
        </authorList>
    </citation>
    <scope>IDENTIFICATION</scope>
    <source>
        <strain evidence="4">NI907</strain>
    </source>
</reference>
<dbReference type="RefSeq" id="XP_030980105.1">
    <property type="nucleotide sequence ID" value="XM_031130947.1"/>
</dbReference>
<proteinExistence type="predicted"/>
<organism evidence="3 4">
    <name type="scientific">Pyricularia grisea</name>
    <name type="common">Crabgrass-specific blast fungus</name>
    <name type="synonym">Magnaporthe grisea</name>
    <dbReference type="NCBI Taxonomy" id="148305"/>
    <lineage>
        <taxon>Eukaryota</taxon>
        <taxon>Fungi</taxon>
        <taxon>Dikarya</taxon>
        <taxon>Ascomycota</taxon>
        <taxon>Pezizomycotina</taxon>
        <taxon>Sordariomycetes</taxon>
        <taxon>Sordariomycetidae</taxon>
        <taxon>Magnaporthales</taxon>
        <taxon>Pyriculariaceae</taxon>
        <taxon>Pyricularia</taxon>
    </lineage>
</organism>
<dbReference type="Proteomes" id="UP000515153">
    <property type="component" value="Chromosome VII"/>
</dbReference>
<reference evidence="4" key="2">
    <citation type="submission" date="2019-10" db="EMBL/GenBank/DDBJ databases">
        <authorList>
            <consortium name="NCBI Genome Project"/>
        </authorList>
    </citation>
    <scope>NUCLEOTIDE SEQUENCE</scope>
    <source>
        <strain evidence="4">NI907</strain>
    </source>
</reference>
<sequence>MNFLILLSLLATLVAATPISQELAQVEPRGAALKASAANPKLIPVTDMLVFNVSLETFIARRDKLDPAALDFSSDNCTDAPDNPLGFPFTPGCNRHDFGYQNFQAQGRFTSENKKKIDDNFQQDLKHQCSTLSSVKQTVCNGLADVYHAAVRKFGGQDELQGKRDDSLEAEYQEKLAIYKALEAEYMRLKARSASRRVPRWAAEG</sequence>
<keyword evidence="2" id="KW-0732">Signal</keyword>
<name>A0A6P8AYV9_PYRGI</name>
<keyword evidence="3" id="KW-1185">Reference proteome</keyword>
<keyword evidence="1" id="KW-0175">Coiled coil</keyword>
<evidence type="ECO:0000256" key="2">
    <source>
        <dbReference type="SAM" id="SignalP"/>
    </source>
</evidence>
<reference evidence="3 4" key="1">
    <citation type="journal article" date="2019" name="Mol. Biol. Evol.">
        <title>Blast fungal genomes show frequent chromosomal changes, gene gains and losses, and effector gene turnover.</title>
        <authorList>
            <person name="Gomez Luciano L.B."/>
            <person name="Jason Tsai I."/>
            <person name="Chuma I."/>
            <person name="Tosa Y."/>
            <person name="Chen Y.H."/>
            <person name="Li J.Y."/>
            <person name="Li M.Y."/>
            <person name="Jade Lu M.Y."/>
            <person name="Nakayashiki H."/>
            <person name="Li W.H."/>
        </authorList>
    </citation>
    <scope>NUCLEOTIDE SEQUENCE [LARGE SCALE GENOMIC DNA]</scope>
    <source>
        <strain evidence="3 4">NI907</strain>
    </source>
</reference>
<dbReference type="GeneID" id="41965852"/>
<protein>
    <recommendedName>
        <fullName evidence="5">Secretory phospholipase A2</fullName>
    </recommendedName>
</protein>
<evidence type="ECO:0000313" key="4">
    <source>
        <dbReference type="RefSeq" id="XP_030980105.1"/>
    </source>
</evidence>
<dbReference type="GO" id="GO:0050482">
    <property type="term" value="P:arachidonate secretion"/>
    <property type="evidence" value="ECO:0007669"/>
    <property type="project" value="InterPro"/>
</dbReference>
<dbReference type="GO" id="GO:0006644">
    <property type="term" value="P:phospholipid metabolic process"/>
    <property type="evidence" value="ECO:0007669"/>
    <property type="project" value="InterPro"/>
</dbReference>
<evidence type="ECO:0000313" key="3">
    <source>
        <dbReference type="Proteomes" id="UP000515153"/>
    </source>
</evidence>
<dbReference type="InterPro" id="IPR036444">
    <property type="entry name" value="PLipase_A2_dom_sf"/>
</dbReference>
<evidence type="ECO:0000256" key="1">
    <source>
        <dbReference type="SAM" id="Coils"/>
    </source>
</evidence>
<feature type="signal peptide" evidence="2">
    <location>
        <begin position="1"/>
        <end position="16"/>
    </location>
</feature>
<dbReference type="Gene3D" id="1.20.90.10">
    <property type="entry name" value="Phospholipase A2 domain"/>
    <property type="match status" value="1"/>
</dbReference>
<feature type="chain" id="PRO_5027789015" description="Secretory phospholipase A2" evidence="2">
    <location>
        <begin position="17"/>
        <end position="205"/>
    </location>
</feature>
<dbReference type="SUPFAM" id="SSF48619">
    <property type="entry name" value="Phospholipase A2, PLA2"/>
    <property type="match status" value="1"/>
</dbReference>
<dbReference type="Pfam" id="PF09056">
    <property type="entry name" value="Phospholip_A2_3"/>
    <property type="match status" value="1"/>
</dbReference>
<gene>
    <name evidence="4" type="ORF">PgNI_10973</name>
</gene>
<dbReference type="AlphaFoldDB" id="A0A6P8AYV9"/>
<evidence type="ECO:0008006" key="5">
    <source>
        <dbReference type="Google" id="ProtNLM"/>
    </source>
</evidence>
<dbReference type="InterPro" id="IPR015141">
    <property type="entry name" value="PLipase_A2_prok/fun"/>
</dbReference>